<dbReference type="AlphaFoldDB" id="A0A1V6TV56"/>
<dbReference type="InterPro" id="IPR033643">
    <property type="entry name" value="SYLF_SH3YL1-like"/>
</dbReference>
<feature type="region of interest" description="Disordered" evidence="1">
    <location>
        <begin position="296"/>
        <end position="324"/>
    </location>
</feature>
<feature type="compositionally biased region" description="Low complexity" evidence="1">
    <location>
        <begin position="1"/>
        <end position="14"/>
    </location>
</feature>
<evidence type="ECO:0000313" key="4">
    <source>
        <dbReference type="Proteomes" id="UP000191285"/>
    </source>
</evidence>
<evidence type="ECO:0000259" key="2">
    <source>
        <dbReference type="Pfam" id="PF04366"/>
    </source>
</evidence>
<dbReference type="PANTHER" id="PTHR15629">
    <property type="entry name" value="SH3YL1 PROTEIN"/>
    <property type="match status" value="1"/>
</dbReference>
<dbReference type="EMBL" id="MLKD01000002">
    <property type="protein sequence ID" value="OQE30066.1"/>
    <property type="molecule type" value="Genomic_DNA"/>
</dbReference>
<reference evidence="4" key="1">
    <citation type="journal article" date="2017" name="Nat. Microbiol.">
        <title>Global analysis of biosynthetic gene clusters reveals vast potential of secondary metabolite production in Penicillium species.</title>
        <authorList>
            <person name="Nielsen J.C."/>
            <person name="Grijseels S."/>
            <person name="Prigent S."/>
            <person name="Ji B."/>
            <person name="Dainat J."/>
            <person name="Nielsen K.F."/>
            <person name="Frisvad J.C."/>
            <person name="Workman M."/>
            <person name="Nielsen J."/>
        </authorList>
    </citation>
    <scope>NUCLEOTIDE SEQUENCE [LARGE SCALE GENOMIC DNA]</scope>
    <source>
        <strain evidence="4">IBT 24891</strain>
    </source>
</reference>
<name>A0A1V6TV56_9EURO</name>
<dbReference type="InterPro" id="IPR007461">
    <property type="entry name" value="Ysc84_actin-binding"/>
</dbReference>
<dbReference type="GO" id="GO:0030479">
    <property type="term" value="C:actin cortical patch"/>
    <property type="evidence" value="ECO:0007669"/>
    <property type="project" value="TreeGrafter"/>
</dbReference>
<dbReference type="GO" id="GO:0051666">
    <property type="term" value="P:actin cortical patch localization"/>
    <property type="evidence" value="ECO:0007669"/>
    <property type="project" value="TreeGrafter"/>
</dbReference>
<feature type="compositionally biased region" description="Polar residues" evidence="1">
    <location>
        <begin position="259"/>
        <end position="276"/>
    </location>
</feature>
<keyword evidence="4" id="KW-1185">Reference proteome</keyword>
<evidence type="ECO:0000313" key="3">
    <source>
        <dbReference type="EMBL" id="OQE30066.1"/>
    </source>
</evidence>
<evidence type="ECO:0000256" key="1">
    <source>
        <dbReference type="SAM" id="MobiDB-lite"/>
    </source>
</evidence>
<dbReference type="CDD" id="cd11525">
    <property type="entry name" value="SYLF_SH3YL1_like"/>
    <property type="match status" value="1"/>
</dbReference>
<protein>
    <recommendedName>
        <fullName evidence="2">Ysc84 actin-binding domain-containing protein</fullName>
    </recommendedName>
</protein>
<accession>A0A1V6TV56</accession>
<comment type="caution">
    <text evidence="3">The sequence shown here is derived from an EMBL/GenBank/DDBJ whole genome shotgun (WGS) entry which is preliminary data.</text>
</comment>
<dbReference type="Proteomes" id="UP000191285">
    <property type="component" value="Unassembled WGS sequence"/>
</dbReference>
<dbReference type="OrthoDB" id="10255128at2759"/>
<dbReference type="STRING" id="303698.A0A1V6TV56"/>
<dbReference type="PANTHER" id="PTHR15629:SF2">
    <property type="entry name" value="SH3 DOMAIN-CONTAINING YSC84-LIKE PROTEIN 1"/>
    <property type="match status" value="1"/>
</dbReference>
<organism evidence="3 4">
    <name type="scientific">Penicillium steckii</name>
    <dbReference type="NCBI Taxonomy" id="303698"/>
    <lineage>
        <taxon>Eukaryota</taxon>
        <taxon>Fungi</taxon>
        <taxon>Dikarya</taxon>
        <taxon>Ascomycota</taxon>
        <taxon>Pezizomycotina</taxon>
        <taxon>Eurotiomycetes</taxon>
        <taxon>Eurotiomycetidae</taxon>
        <taxon>Eurotiales</taxon>
        <taxon>Aspergillaceae</taxon>
        <taxon>Penicillium</taxon>
    </lineage>
</organism>
<gene>
    <name evidence="3" type="ORF">PENSTE_c002G00039</name>
</gene>
<dbReference type="Pfam" id="PF04366">
    <property type="entry name" value="Ysc84"/>
    <property type="match status" value="1"/>
</dbReference>
<dbReference type="GO" id="GO:0051017">
    <property type="term" value="P:actin filament bundle assembly"/>
    <property type="evidence" value="ECO:0007669"/>
    <property type="project" value="TreeGrafter"/>
</dbReference>
<feature type="region of interest" description="Disordered" evidence="1">
    <location>
        <begin position="1"/>
        <end position="24"/>
    </location>
</feature>
<sequence length="388" mass="41464">MSRSSSTSSGTSTSVGAMESRLPSQLPTSLANECAKAEKILRSFLYPKQKKSQDEDTELGIPRAILSRAKGLAIFTATKAGLVGSFRFGSGLIVVRLEDGSWSAPSAMSTGGVGFGTQLGFERTDFIFVLNSEKAIKTFTKTGSITLGKNLSCALGPYGRSAEFSGVLSSSGLAGMYAYSKARGVFGGKSWEGGVIGERPEANKKMYGTAIPASDLLSGKIEPPSEAKFLMEVLNSEKFQLPDDESDVSPMASAEDLTNPYQQGDSKSYGQEKPGNQQPVIAEMSAEPASQQIAELPAEDPSNRPIELPAEMPDEKSTQLPIELPAEVPSDLYKKVGELSMGEPPRFNELDAGPIQEVFELPDNNVGAEKASEVDHLQPLPLRINKRV</sequence>
<feature type="domain" description="Ysc84 actin-binding" evidence="2">
    <location>
        <begin position="112"/>
        <end position="236"/>
    </location>
</feature>
<dbReference type="GO" id="GO:0035091">
    <property type="term" value="F:phosphatidylinositol binding"/>
    <property type="evidence" value="ECO:0007669"/>
    <property type="project" value="TreeGrafter"/>
</dbReference>
<feature type="region of interest" description="Disordered" evidence="1">
    <location>
        <begin position="242"/>
        <end position="276"/>
    </location>
</feature>
<dbReference type="InterPro" id="IPR051702">
    <property type="entry name" value="SH3_domain_YSC84-like"/>
</dbReference>
<dbReference type="GO" id="GO:0051015">
    <property type="term" value="F:actin filament binding"/>
    <property type="evidence" value="ECO:0007669"/>
    <property type="project" value="TreeGrafter"/>
</dbReference>
<proteinExistence type="predicted"/>